<dbReference type="Proteomes" id="UP000030693">
    <property type="component" value="Unassembled WGS sequence"/>
</dbReference>
<dbReference type="RefSeq" id="XP_009497242.1">
    <property type="nucleotide sequence ID" value="XM_009498967.1"/>
</dbReference>
<evidence type="ECO:0000313" key="3">
    <source>
        <dbReference type="EMBL" id="KCV68188.1"/>
    </source>
</evidence>
<feature type="region of interest" description="Disordered" evidence="1">
    <location>
        <begin position="1"/>
        <end position="51"/>
    </location>
</feature>
<keyword evidence="4" id="KW-1185">Reference proteome</keyword>
<accession>A0A058Z2M2</accession>
<protein>
    <submittedName>
        <fullName evidence="3">Uncharacterized protein</fullName>
    </submittedName>
</protein>
<keyword evidence="2" id="KW-0812">Transmembrane</keyword>
<evidence type="ECO:0000256" key="1">
    <source>
        <dbReference type="SAM" id="MobiDB-lite"/>
    </source>
</evidence>
<feature type="transmembrane region" description="Helical" evidence="2">
    <location>
        <begin position="187"/>
        <end position="207"/>
    </location>
</feature>
<feature type="compositionally biased region" description="Low complexity" evidence="1">
    <location>
        <begin position="34"/>
        <end position="43"/>
    </location>
</feature>
<proteinExistence type="predicted"/>
<gene>
    <name evidence="3" type="ORF">H696_05117</name>
</gene>
<dbReference type="EMBL" id="KB932209">
    <property type="protein sequence ID" value="KCV68188.1"/>
    <property type="molecule type" value="Genomic_DNA"/>
</dbReference>
<feature type="region of interest" description="Disordered" evidence="1">
    <location>
        <begin position="145"/>
        <end position="184"/>
    </location>
</feature>
<dbReference type="InterPro" id="IPR033579">
    <property type="entry name" value="TMEM128"/>
</dbReference>
<dbReference type="GeneID" id="20529842"/>
<sequence length="242" mass="24923">MSTKDRLAQPSGEVRRRPTSVSGPAPESPAAIQDVCSSDVSDGSDSEQAPSLVDNITYHDGDTPAGTDPAAGSFLSAIAYHVSSFFWILSGGAFAYYGDFPGVIMAPLEAGVQPQFFLATCFGSILFTLSIMHMMFFESAPTPPPADGAKAGTKPGASTGERPPSTIARTGALDPGASTGERPPSTIARTGALGLCAAIVFALPAFWPVYGLLTGPLLACVALGAMHVLLYLSRLAPASWGL</sequence>
<evidence type="ECO:0000313" key="4">
    <source>
        <dbReference type="Proteomes" id="UP000030693"/>
    </source>
</evidence>
<feature type="transmembrane region" description="Helical" evidence="2">
    <location>
        <begin position="78"/>
        <end position="97"/>
    </location>
</feature>
<reference evidence="3" key="1">
    <citation type="submission" date="2013-04" db="EMBL/GenBank/DDBJ databases">
        <title>The Genome Sequence of Fonticula alba ATCC 38817.</title>
        <authorList>
            <consortium name="The Broad Institute Genomics Platform"/>
            <person name="Russ C."/>
            <person name="Cuomo C."/>
            <person name="Burger G."/>
            <person name="Gray M.W."/>
            <person name="Holland P.W.H."/>
            <person name="King N."/>
            <person name="Lang F.B.F."/>
            <person name="Roger A.J."/>
            <person name="Ruiz-Trillo I."/>
            <person name="Brown M."/>
            <person name="Walker B."/>
            <person name="Young S."/>
            <person name="Zeng Q."/>
            <person name="Gargeya S."/>
            <person name="Fitzgerald M."/>
            <person name="Haas B."/>
            <person name="Abouelleil A."/>
            <person name="Allen A.W."/>
            <person name="Alvarado L."/>
            <person name="Arachchi H.M."/>
            <person name="Berlin A.M."/>
            <person name="Chapman S.B."/>
            <person name="Gainer-Dewar J."/>
            <person name="Goldberg J."/>
            <person name="Griggs A."/>
            <person name="Gujja S."/>
            <person name="Hansen M."/>
            <person name="Howarth C."/>
            <person name="Imamovic A."/>
            <person name="Ireland A."/>
            <person name="Larimer J."/>
            <person name="McCowan C."/>
            <person name="Murphy C."/>
            <person name="Pearson M."/>
            <person name="Poon T.W."/>
            <person name="Priest M."/>
            <person name="Roberts A."/>
            <person name="Saif S."/>
            <person name="Shea T."/>
            <person name="Sisk P."/>
            <person name="Sykes S."/>
            <person name="Wortman J."/>
            <person name="Nusbaum C."/>
            <person name="Birren B."/>
        </authorList>
    </citation>
    <scope>NUCLEOTIDE SEQUENCE [LARGE SCALE GENOMIC DNA]</scope>
    <source>
        <strain evidence="3">ATCC 38817</strain>
    </source>
</reference>
<keyword evidence="2" id="KW-1133">Transmembrane helix</keyword>
<evidence type="ECO:0000256" key="2">
    <source>
        <dbReference type="SAM" id="Phobius"/>
    </source>
</evidence>
<dbReference type="Pfam" id="PF20479">
    <property type="entry name" value="TMEM128"/>
    <property type="match status" value="1"/>
</dbReference>
<keyword evidence="2" id="KW-0472">Membrane</keyword>
<feature type="transmembrane region" description="Helical" evidence="2">
    <location>
        <begin position="213"/>
        <end position="232"/>
    </location>
</feature>
<name>A0A058Z2M2_FONAL</name>
<organism evidence="3">
    <name type="scientific">Fonticula alba</name>
    <name type="common">Slime mold</name>
    <dbReference type="NCBI Taxonomy" id="691883"/>
    <lineage>
        <taxon>Eukaryota</taxon>
        <taxon>Rotosphaerida</taxon>
        <taxon>Fonticulaceae</taxon>
        <taxon>Fonticula</taxon>
    </lineage>
</organism>
<dbReference type="AlphaFoldDB" id="A0A058Z2M2"/>
<feature type="transmembrane region" description="Helical" evidence="2">
    <location>
        <begin position="117"/>
        <end position="137"/>
    </location>
</feature>